<accession>A0A4R3KTZ4</accession>
<keyword evidence="5" id="KW-1185">Reference proteome</keyword>
<dbReference type="Pfam" id="PF01066">
    <property type="entry name" value="CDP-OH_P_transf"/>
    <property type="match status" value="1"/>
</dbReference>
<protein>
    <submittedName>
        <fullName evidence="4">CDP-alcohol phosphatidyltransferase-like enzyme</fullName>
    </submittedName>
</protein>
<organism evidence="4 5">
    <name type="scientific">Keratinibaculum paraultunense</name>
    <dbReference type="NCBI Taxonomy" id="1278232"/>
    <lineage>
        <taxon>Bacteria</taxon>
        <taxon>Bacillati</taxon>
        <taxon>Bacillota</taxon>
        <taxon>Tissierellia</taxon>
        <taxon>Tissierellales</taxon>
        <taxon>Tepidimicrobiaceae</taxon>
        <taxon>Keratinibaculum</taxon>
    </lineage>
</organism>
<dbReference type="GO" id="GO:0008654">
    <property type="term" value="P:phospholipid biosynthetic process"/>
    <property type="evidence" value="ECO:0007669"/>
    <property type="project" value="InterPro"/>
</dbReference>
<keyword evidence="3" id="KW-0812">Transmembrane</keyword>
<feature type="transmembrane region" description="Helical" evidence="3">
    <location>
        <begin position="62"/>
        <end position="78"/>
    </location>
</feature>
<dbReference type="Gene3D" id="1.20.120.1760">
    <property type="match status" value="1"/>
</dbReference>
<dbReference type="GO" id="GO:0016780">
    <property type="term" value="F:phosphotransferase activity, for other substituted phosphate groups"/>
    <property type="evidence" value="ECO:0007669"/>
    <property type="project" value="InterPro"/>
</dbReference>
<comment type="caution">
    <text evidence="4">The sequence shown here is derived from an EMBL/GenBank/DDBJ whole genome shotgun (WGS) entry which is preliminary data.</text>
</comment>
<evidence type="ECO:0000256" key="1">
    <source>
        <dbReference type="ARBA" id="ARBA00022679"/>
    </source>
</evidence>
<dbReference type="Proteomes" id="UP000294567">
    <property type="component" value="Unassembled WGS sequence"/>
</dbReference>
<feature type="transmembrane region" description="Helical" evidence="3">
    <location>
        <begin position="36"/>
        <end position="56"/>
    </location>
</feature>
<name>A0A4R3KTZ4_9FIRM</name>
<dbReference type="AlphaFoldDB" id="A0A4R3KTZ4"/>
<dbReference type="EMBL" id="SMAE01000008">
    <property type="protein sequence ID" value="TCS88507.1"/>
    <property type="molecule type" value="Genomic_DNA"/>
</dbReference>
<sequence>MESKQYKRKDKTMHIAEYFYTTKVVEPLLPVISKTFITPNMVTIFNSFLAMFIFYLAYNQRYIWVAILIQCYLFLDILDGNLARYKNMKSDLGAKLDSINDRIFYTLIFIFIGIGEVPLYLIISVIFLINLYAILATFYIVPRLRKLETVERHGVKKYFMDRGFIIGMDLGTVDILVTIFLLLGKINILYIILITGFILDIIVRLSELWWNEKLEKDK</sequence>
<dbReference type="GO" id="GO:0016020">
    <property type="term" value="C:membrane"/>
    <property type="evidence" value="ECO:0007669"/>
    <property type="project" value="InterPro"/>
</dbReference>
<feature type="transmembrane region" description="Helical" evidence="3">
    <location>
        <begin position="163"/>
        <end position="182"/>
    </location>
</feature>
<evidence type="ECO:0000256" key="3">
    <source>
        <dbReference type="SAM" id="Phobius"/>
    </source>
</evidence>
<proteinExistence type="inferred from homology"/>
<dbReference type="RefSeq" id="WP_202690480.1">
    <property type="nucleotide sequence ID" value="NZ_CP068564.1"/>
</dbReference>
<keyword evidence="3" id="KW-0472">Membrane</keyword>
<dbReference type="InterPro" id="IPR043130">
    <property type="entry name" value="CDP-OH_PTrfase_TM_dom"/>
</dbReference>
<evidence type="ECO:0000256" key="2">
    <source>
        <dbReference type="RuleBase" id="RU003750"/>
    </source>
</evidence>
<dbReference type="PROSITE" id="PS00379">
    <property type="entry name" value="CDP_ALCOHOL_P_TRANSF"/>
    <property type="match status" value="1"/>
</dbReference>
<comment type="similarity">
    <text evidence="2">Belongs to the CDP-alcohol phosphatidyltransferase class-I family.</text>
</comment>
<reference evidence="4 5" key="1">
    <citation type="submission" date="2019-03" db="EMBL/GenBank/DDBJ databases">
        <title>Genomic Encyclopedia of Type Strains, Phase IV (KMG-IV): sequencing the most valuable type-strain genomes for metagenomic binning, comparative biology and taxonomic classification.</title>
        <authorList>
            <person name="Goeker M."/>
        </authorList>
    </citation>
    <scope>NUCLEOTIDE SEQUENCE [LARGE SCALE GENOMIC DNA]</scope>
    <source>
        <strain evidence="4 5">DSM 26752</strain>
    </source>
</reference>
<gene>
    <name evidence="4" type="ORF">EDD65_10840</name>
</gene>
<keyword evidence="3" id="KW-1133">Transmembrane helix</keyword>
<dbReference type="InterPro" id="IPR048254">
    <property type="entry name" value="CDP_ALCOHOL_P_TRANSF_CS"/>
</dbReference>
<feature type="transmembrane region" description="Helical" evidence="3">
    <location>
        <begin position="99"/>
        <end position="115"/>
    </location>
</feature>
<feature type="transmembrane region" description="Helical" evidence="3">
    <location>
        <begin position="188"/>
        <end position="210"/>
    </location>
</feature>
<feature type="transmembrane region" description="Helical" evidence="3">
    <location>
        <begin position="121"/>
        <end position="142"/>
    </location>
</feature>
<evidence type="ECO:0000313" key="4">
    <source>
        <dbReference type="EMBL" id="TCS88507.1"/>
    </source>
</evidence>
<evidence type="ECO:0000313" key="5">
    <source>
        <dbReference type="Proteomes" id="UP000294567"/>
    </source>
</evidence>
<keyword evidence="1 2" id="KW-0808">Transferase</keyword>
<dbReference type="InterPro" id="IPR000462">
    <property type="entry name" value="CDP-OH_P_trans"/>
</dbReference>